<gene>
    <name evidence="2" type="ORF">NBRC116591_23550</name>
</gene>
<organism evidence="2 3">
    <name type="scientific">Sessilibacter corallicola</name>
    <dbReference type="NCBI Taxonomy" id="2904075"/>
    <lineage>
        <taxon>Bacteria</taxon>
        <taxon>Pseudomonadati</taxon>
        <taxon>Pseudomonadota</taxon>
        <taxon>Gammaproteobacteria</taxon>
        <taxon>Cellvibrionales</taxon>
        <taxon>Cellvibrionaceae</taxon>
        <taxon>Sessilibacter</taxon>
    </lineage>
</organism>
<accession>A0ABQ0AA57</accession>
<protein>
    <submittedName>
        <fullName evidence="2">Uncharacterized protein</fullName>
    </submittedName>
</protein>
<evidence type="ECO:0000256" key="1">
    <source>
        <dbReference type="SAM" id="SignalP"/>
    </source>
</evidence>
<dbReference type="RefSeq" id="WP_353303266.1">
    <property type="nucleotide sequence ID" value="NZ_BAABWN010000007.1"/>
</dbReference>
<evidence type="ECO:0000313" key="2">
    <source>
        <dbReference type="EMBL" id="GAA6168544.1"/>
    </source>
</evidence>
<feature type="signal peptide" evidence="1">
    <location>
        <begin position="1"/>
        <end position="24"/>
    </location>
</feature>
<evidence type="ECO:0000313" key="3">
    <source>
        <dbReference type="Proteomes" id="UP001465153"/>
    </source>
</evidence>
<name>A0ABQ0AA57_9GAMM</name>
<comment type="caution">
    <text evidence="2">The sequence shown here is derived from an EMBL/GenBank/DDBJ whole genome shotgun (WGS) entry which is preliminary data.</text>
</comment>
<keyword evidence="1" id="KW-0732">Signal</keyword>
<proteinExistence type="predicted"/>
<keyword evidence="3" id="KW-1185">Reference proteome</keyword>
<reference evidence="2 3" key="1">
    <citation type="submission" date="2024-04" db="EMBL/GenBank/DDBJ databases">
        <title>Draft genome sequence of Sessilibacter corallicola NBRC 116591.</title>
        <authorList>
            <person name="Miyakawa T."/>
            <person name="Kusuya Y."/>
            <person name="Miura T."/>
        </authorList>
    </citation>
    <scope>NUCLEOTIDE SEQUENCE [LARGE SCALE GENOMIC DNA]</scope>
    <source>
        <strain evidence="2 3">KU-00831-HH</strain>
    </source>
</reference>
<feature type="chain" id="PRO_5046140141" evidence="1">
    <location>
        <begin position="25"/>
        <end position="193"/>
    </location>
</feature>
<sequence length="193" mass="21641">MNVPTVLKVTGAAAILVFANYVSAQSTYNPNLTSEGNRWEVTAYLDSSAGHVQLATQGICFYDIGVSGTHYLYYWVSDTFPNWNGIATQEGDQIFMHGDYAEDVGHDGFEWEIVTSSDKNAGSGHWKEWREDGKFGNTIGFANAHFQRVGRCEVKDPFEALDKYYDIGFPRDEFGKEITLPFGDLKLILETLK</sequence>
<dbReference type="EMBL" id="BAABWN010000007">
    <property type="protein sequence ID" value="GAA6168544.1"/>
    <property type="molecule type" value="Genomic_DNA"/>
</dbReference>
<dbReference type="Proteomes" id="UP001465153">
    <property type="component" value="Unassembled WGS sequence"/>
</dbReference>